<proteinExistence type="predicted"/>
<protein>
    <recommendedName>
        <fullName evidence="3">DUF707 domain-containing protein</fullName>
    </recommendedName>
</protein>
<dbReference type="Proteomes" id="UP000001887">
    <property type="component" value="Chromosome"/>
</dbReference>
<dbReference type="AlphaFoldDB" id="D2R0H8"/>
<dbReference type="KEGG" id="psl:Psta_0150"/>
<accession>D2R0H8</accession>
<dbReference type="HOGENOM" id="CLU_080399_1_0_0"/>
<dbReference type="OrthoDB" id="2938920at2"/>
<evidence type="ECO:0000313" key="1">
    <source>
        <dbReference type="EMBL" id="ADB14846.1"/>
    </source>
</evidence>
<evidence type="ECO:0000313" key="2">
    <source>
        <dbReference type="Proteomes" id="UP000001887"/>
    </source>
</evidence>
<organism evidence="1 2">
    <name type="scientific">Pirellula staleyi (strain ATCC 27377 / DSM 6068 / ICPB 4128)</name>
    <name type="common">Pirella staleyi</name>
    <dbReference type="NCBI Taxonomy" id="530564"/>
    <lineage>
        <taxon>Bacteria</taxon>
        <taxon>Pseudomonadati</taxon>
        <taxon>Planctomycetota</taxon>
        <taxon>Planctomycetia</taxon>
        <taxon>Pirellulales</taxon>
        <taxon>Pirellulaceae</taxon>
        <taxon>Pirellula</taxon>
    </lineage>
</organism>
<name>D2R0H8_PIRSD</name>
<dbReference type="EMBL" id="CP001848">
    <property type="protein sequence ID" value="ADB14846.1"/>
    <property type="molecule type" value="Genomic_DNA"/>
</dbReference>
<keyword evidence="2" id="KW-1185">Reference proteome</keyword>
<gene>
    <name evidence="1" type="ordered locus">Psta_0150</name>
</gene>
<evidence type="ECO:0008006" key="3">
    <source>
        <dbReference type="Google" id="ProtNLM"/>
    </source>
</evidence>
<dbReference type="STRING" id="530564.Psta_0150"/>
<sequence length="289" mass="33062">MPHHLTNSSSASPASTGRRWLVISPVGDRSCHSSWITGRPQRQFDLMLIYFGDQPHYDFGGAEHQLRRKGFKYHLLASVVEEYRELLAQYDTIWLPDDDIRTTPREIHQLFEIFERQLLLVAQPAIASGVISYQSLRQQRRTLLRYSPLVEVMCPIFARDYFLQSSALFRENQSAWGIDWIWSNRCAASQRAVIDAVGVHHTGVLMQGDLYQKLKARGINPTEEFHALVERHGGIDWSVHRQLIEGTLPMERIAAAGPLLALWQRLTNQRVTNQRLALPRPQATSQSAA</sequence>
<reference evidence="1 2" key="1">
    <citation type="journal article" date="2009" name="Stand. Genomic Sci.">
        <title>Complete genome sequence of Pirellula staleyi type strain (ATCC 27377).</title>
        <authorList>
            <person name="Clum A."/>
            <person name="Tindall B.J."/>
            <person name="Sikorski J."/>
            <person name="Ivanova N."/>
            <person name="Mavrommatis K."/>
            <person name="Lucas S."/>
            <person name="Glavina del Rio T."/>
            <person name="Nolan M."/>
            <person name="Chen F."/>
            <person name="Tice H."/>
            <person name="Pitluck S."/>
            <person name="Cheng J.F."/>
            <person name="Chertkov O."/>
            <person name="Brettin T."/>
            <person name="Han C."/>
            <person name="Detter J.C."/>
            <person name="Kuske C."/>
            <person name="Bruce D."/>
            <person name="Goodwin L."/>
            <person name="Ovchinikova G."/>
            <person name="Pati A."/>
            <person name="Mikhailova N."/>
            <person name="Chen A."/>
            <person name="Palaniappan K."/>
            <person name="Land M."/>
            <person name="Hauser L."/>
            <person name="Chang Y.J."/>
            <person name="Jeffries C.D."/>
            <person name="Chain P."/>
            <person name="Rohde M."/>
            <person name="Goker M."/>
            <person name="Bristow J."/>
            <person name="Eisen J.A."/>
            <person name="Markowitz V."/>
            <person name="Hugenholtz P."/>
            <person name="Kyrpides N.C."/>
            <person name="Klenk H.P."/>
            <person name="Lapidus A."/>
        </authorList>
    </citation>
    <scope>NUCLEOTIDE SEQUENCE [LARGE SCALE GENOMIC DNA]</scope>
    <source>
        <strain evidence="2">ATCC 27377 / DSM 6068 / ICPB 4128</strain>
    </source>
</reference>
<dbReference type="eggNOG" id="COG1216">
    <property type="taxonomic scope" value="Bacteria"/>
</dbReference>